<proteinExistence type="predicted"/>
<sequence length="86" mass="9216">MSHPALISHVEQWVSGPDDTFPSPDPASVCLAVLTSFFLLLMGAASRRARRIPEARAAGASPTLLVARPPQQSTALRLARLSVLRI</sequence>
<dbReference type="Proteomes" id="UP000534286">
    <property type="component" value="Unassembled WGS sequence"/>
</dbReference>
<dbReference type="AlphaFoldDB" id="A0A7W7WC94"/>
<protein>
    <submittedName>
        <fullName evidence="2">Uncharacterized protein</fullName>
    </submittedName>
</protein>
<accession>A0A7W7WC94</accession>
<keyword evidence="3" id="KW-1185">Reference proteome</keyword>
<reference evidence="2 3" key="1">
    <citation type="submission" date="2020-08" db="EMBL/GenBank/DDBJ databases">
        <title>Sequencing the genomes of 1000 actinobacteria strains.</title>
        <authorList>
            <person name="Klenk H.-P."/>
        </authorList>
    </citation>
    <scope>NUCLEOTIDE SEQUENCE [LARGE SCALE GENOMIC DNA]</scope>
    <source>
        <strain evidence="2 3">DSM 43023</strain>
    </source>
</reference>
<evidence type="ECO:0000313" key="2">
    <source>
        <dbReference type="EMBL" id="MBB4941851.1"/>
    </source>
</evidence>
<keyword evidence="1" id="KW-1133">Transmembrane helix</keyword>
<comment type="caution">
    <text evidence="2">The sequence shown here is derived from an EMBL/GenBank/DDBJ whole genome shotgun (WGS) entry which is preliminary data.</text>
</comment>
<gene>
    <name evidence="2" type="ORF">FHR32_006237</name>
</gene>
<evidence type="ECO:0000256" key="1">
    <source>
        <dbReference type="SAM" id="Phobius"/>
    </source>
</evidence>
<name>A0A7W7WC94_9ACTN</name>
<dbReference type="EMBL" id="JACHJU010000003">
    <property type="protein sequence ID" value="MBB4941851.1"/>
    <property type="molecule type" value="Genomic_DNA"/>
</dbReference>
<keyword evidence="1" id="KW-0812">Transmembrane</keyword>
<evidence type="ECO:0000313" key="3">
    <source>
        <dbReference type="Proteomes" id="UP000534286"/>
    </source>
</evidence>
<keyword evidence="1" id="KW-0472">Membrane</keyword>
<organism evidence="2 3">
    <name type="scientific">Streptosporangium album</name>
    <dbReference type="NCBI Taxonomy" id="47479"/>
    <lineage>
        <taxon>Bacteria</taxon>
        <taxon>Bacillati</taxon>
        <taxon>Actinomycetota</taxon>
        <taxon>Actinomycetes</taxon>
        <taxon>Streptosporangiales</taxon>
        <taxon>Streptosporangiaceae</taxon>
        <taxon>Streptosporangium</taxon>
    </lineage>
</organism>
<feature type="transmembrane region" description="Helical" evidence="1">
    <location>
        <begin position="26"/>
        <end position="46"/>
    </location>
</feature>